<dbReference type="Gene3D" id="1.25.40.10">
    <property type="entry name" value="Tetratricopeptide repeat domain"/>
    <property type="match status" value="1"/>
</dbReference>
<keyword evidence="2" id="KW-0732">Signal</keyword>
<dbReference type="SUPFAM" id="SSF81901">
    <property type="entry name" value="HCP-like"/>
    <property type="match status" value="1"/>
</dbReference>
<evidence type="ECO:0000313" key="3">
    <source>
        <dbReference type="EMBL" id="TCT26026.1"/>
    </source>
</evidence>
<dbReference type="AlphaFoldDB" id="A0A4R3NC74"/>
<sequence>MHPLPKLMLLLALPAALSIPARAALPTDPTNDDMLAAAGFLDGHPDLRHRNLGLQAWERQDYATALAQFKQAAWYGDKPSQAVIGEMYWDGTGVPQDRVLGLIWMDLAAERRYDFFSKKRDYYWSQLGEDERRQALARGRAVQAEYEDAATAPRLAQALRRERNRMTGSRVGSQTSAMQVYVPGYGTIDGTQFYAPQFWDPAQYRQWQDQYWLHLRPGQVHIGDVEKVPPPPDGPPRPAPAPDTPPAARKQPATQER</sequence>
<evidence type="ECO:0000256" key="1">
    <source>
        <dbReference type="SAM" id="MobiDB-lite"/>
    </source>
</evidence>
<dbReference type="InterPro" id="IPR011990">
    <property type="entry name" value="TPR-like_helical_dom_sf"/>
</dbReference>
<dbReference type="Proteomes" id="UP000295414">
    <property type="component" value="Unassembled WGS sequence"/>
</dbReference>
<feature type="signal peptide" evidence="2">
    <location>
        <begin position="1"/>
        <end position="23"/>
    </location>
</feature>
<evidence type="ECO:0000313" key="4">
    <source>
        <dbReference type="Proteomes" id="UP000295414"/>
    </source>
</evidence>
<evidence type="ECO:0008006" key="5">
    <source>
        <dbReference type="Google" id="ProtNLM"/>
    </source>
</evidence>
<dbReference type="SMART" id="SM00671">
    <property type="entry name" value="SEL1"/>
    <property type="match status" value="1"/>
</dbReference>
<proteinExistence type="predicted"/>
<accession>A0A4R3NC74</accession>
<organism evidence="3 4">
    <name type="scientific">Thermomonas haemolytica</name>
    <dbReference type="NCBI Taxonomy" id="141949"/>
    <lineage>
        <taxon>Bacteria</taxon>
        <taxon>Pseudomonadati</taxon>
        <taxon>Pseudomonadota</taxon>
        <taxon>Gammaproteobacteria</taxon>
        <taxon>Lysobacterales</taxon>
        <taxon>Lysobacteraceae</taxon>
        <taxon>Thermomonas</taxon>
    </lineage>
</organism>
<name>A0A4R3NC74_9GAMM</name>
<comment type="caution">
    <text evidence="3">The sequence shown here is derived from an EMBL/GenBank/DDBJ whole genome shotgun (WGS) entry which is preliminary data.</text>
</comment>
<feature type="region of interest" description="Disordered" evidence="1">
    <location>
        <begin position="222"/>
        <end position="257"/>
    </location>
</feature>
<reference evidence="3 4" key="1">
    <citation type="submission" date="2019-03" db="EMBL/GenBank/DDBJ databases">
        <title>Genomic Encyclopedia of Type Strains, Phase IV (KMG-IV): sequencing the most valuable type-strain genomes for metagenomic binning, comparative biology and taxonomic classification.</title>
        <authorList>
            <person name="Goeker M."/>
        </authorList>
    </citation>
    <scope>NUCLEOTIDE SEQUENCE [LARGE SCALE GENOMIC DNA]</scope>
    <source>
        <strain evidence="3 4">DSM 13605</strain>
    </source>
</reference>
<dbReference type="InterPro" id="IPR006597">
    <property type="entry name" value="Sel1-like"/>
</dbReference>
<gene>
    <name evidence="3" type="ORF">EDC34_101353</name>
</gene>
<dbReference type="EMBL" id="SMAP01000001">
    <property type="protein sequence ID" value="TCT26026.1"/>
    <property type="molecule type" value="Genomic_DNA"/>
</dbReference>
<feature type="chain" id="PRO_5020855162" description="Sel1 repeat-containing protein" evidence="2">
    <location>
        <begin position="24"/>
        <end position="257"/>
    </location>
</feature>
<protein>
    <recommendedName>
        <fullName evidence="5">Sel1 repeat-containing protein</fullName>
    </recommendedName>
</protein>
<feature type="compositionally biased region" description="Pro residues" evidence="1">
    <location>
        <begin position="228"/>
        <end position="245"/>
    </location>
</feature>
<keyword evidence="4" id="KW-1185">Reference proteome</keyword>
<evidence type="ECO:0000256" key="2">
    <source>
        <dbReference type="SAM" id="SignalP"/>
    </source>
</evidence>